<gene>
    <name evidence="1" type="ORF">IWW38_004520</name>
</gene>
<sequence>MRNKKPAAYRPPASAALAQSVRAAGRQANSVSAPVIGVQQPACIGLLKEGREQYQAKWRDRHAQFETAWVEREAQYVAAWSERRTRFEAAWQGQQAQVEAALAQQQTLFEAMWSEKQTLYQSAWDEQQVKFDAAWKERHAHFETVWREQQAQYESSWKERQAQIEAALKLVTAPTRLPCSEASCACPHTASKQKQPLKGATERGLNQLQKHSATLQAKFSEPLEKYTELQGSQDFATAATQEHNNVQSMFADLALQNSESSKQALGKLSRFSEKLEPTNASLPDMGGPLAEPTKPKPATTGLATSTAISETLAAPCTLEAVPTIDAAEANELKAQISL</sequence>
<reference evidence="1" key="1">
    <citation type="submission" date="2022-07" db="EMBL/GenBank/DDBJ databases">
        <title>Phylogenomic reconstructions and comparative analyses of Kickxellomycotina fungi.</title>
        <authorList>
            <person name="Reynolds N.K."/>
            <person name="Stajich J.E."/>
            <person name="Barry K."/>
            <person name="Grigoriev I.V."/>
            <person name="Crous P."/>
            <person name="Smith M.E."/>
        </authorList>
    </citation>
    <scope>NUCLEOTIDE SEQUENCE</scope>
    <source>
        <strain evidence="1">CBS 190363</strain>
    </source>
</reference>
<evidence type="ECO:0000313" key="2">
    <source>
        <dbReference type="Proteomes" id="UP001139981"/>
    </source>
</evidence>
<dbReference type="Proteomes" id="UP001139981">
    <property type="component" value="Unassembled WGS sequence"/>
</dbReference>
<proteinExistence type="predicted"/>
<protein>
    <submittedName>
        <fullName evidence="1">Uncharacterized protein</fullName>
    </submittedName>
</protein>
<keyword evidence="2" id="KW-1185">Reference proteome</keyword>
<feature type="non-terminal residue" evidence="1">
    <location>
        <position position="338"/>
    </location>
</feature>
<organism evidence="1 2">
    <name type="scientific">Coemansia aciculifera</name>
    <dbReference type="NCBI Taxonomy" id="417176"/>
    <lineage>
        <taxon>Eukaryota</taxon>
        <taxon>Fungi</taxon>
        <taxon>Fungi incertae sedis</taxon>
        <taxon>Zoopagomycota</taxon>
        <taxon>Kickxellomycotina</taxon>
        <taxon>Kickxellomycetes</taxon>
        <taxon>Kickxellales</taxon>
        <taxon>Kickxellaceae</taxon>
        <taxon>Coemansia</taxon>
    </lineage>
</organism>
<comment type="caution">
    <text evidence="1">The sequence shown here is derived from an EMBL/GenBank/DDBJ whole genome shotgun (WGS) entry which is preliminary data.</text>
</comment>
<evidence type="ECO:0000313" key="1">
    <source>
        <dbReference type="EMBL" id="KAJ2889749.1"/>
    </source>
</evidence>
<dbReference type="EMBL" id="JANBVB010001686">
    <property type="protein sequence ID" value="KAJ2889749.1"/>
    <property type="molecule type" value="Genomic_DNA"/>
</dbReference>
<name>A0ACC1LZB1_9FUNG</name>
<accession>A0ACC1LZB1</accession>